<protein>
    <submittedName>
        <fullName evidence="2">Uncharacterized protein</fullName>
    </submittedName>
</protein>
<gene>
    <name evidence="2" type="ORF">KSP39_PZI017477</name>
</gene>
<organism evidence="2 3">
    <name type="scientific">Platanthera zijinensis</name>
    <dbReference type="NCBI Taxonomy" id="2320716"/>
    <lineage>
        <taxon>Eukaryota</taxon>
        <taxon>Viridiplantae</taxon>
        <taxon>Streptophyta</taxon>
        <taxon>Embryophyta</taxon>
        <taxon>Tracheophyta</taxon>
        <taxon>Spermatophyta</taxon>
        <taxon>Magnoliopsida</taxon>
        <taxon>Liliopsida</taxon>
        <taxon>Asparagales</taxon>
        <taxon>Orchidaceae</taxon>
        <taxon>Orchidoideae</taxon>
        <taxon>Orchideae</taxon>
        <taxon>Orchidinae</taxon>
        <taxon>Platanthera</taxon>
    </lineage>
</organism>
<feature type="transmembrane region" description="Helical" evidence="1">
    <location>
        <begin position="134"/>
        <end position="158"/>
    </location>
</feature>
<proteinExistence type="predicted"/>
<dbReference type="AlphaFoldDB" id="A0AAP0B5Z9"/>
<evidence type="ECO:0000313" key="3">
    <source>
        <dbReference type="Proteomes" id="UP001418222"/>
    </source>
</evidence>
<dbReference type="Proteomes" id="UP001418222">
    <property type="component" value="Unassembled WGS sequence"/>
</dbReference>
<keyword evidence="3" id="KW-1185">Reference proteome</keyword>
<accession>A0AAP0B5Z9</accession>
<evidence type="ECO:0000313" key="2">
    <source>
        <dbReference type="EMBL" id="KAK8928852.1"/>
    </source>
</evidence>
<comment type="caution">
    <text evidence="2">The sequence shown here is derived from an EMBL/GenBank/DDBJ whole genome shotgun (WGS) entry which is preliminary data.</text>
</comment>
<keyword evidence="1" id="KW-0472">Membrane</keyword>
<reference evidence="2 3" key="1">
    <citation type="journal article" date="2022" name="Nat. Plants">
        <title>Genomes of leafy and leafless Platanthera orchids illuminate the evolution of mycoheterotrophy.</title>
        <authorList>
            <person name="Li M.H."/>
            <person name="Liu K.W."/>
            <person name="Li Z."/>
            <person name="Lu H.C."/>
            <person name="Ye Q.L."/>
            <person name="Zhang D."/>
            <person name="Wang J.Y."/>
            <person name="Li Y.F."/>
            <person name="Zhong Z.M."/>
            <person name="Liu X."/>
            <person name="Yu X."/>
            <person name="Liu D.K."/>
            <person name="Tu X.D."/>
            <person name="Liu B."/>
            <person name="Hao Y."/>
            <person name="Liao X.Y."/>
            <person name="Jiang Y.T."/>
            <person name="Sun W.H."/>
            <person name="Chen J."/>
            <person name="Chen Y.Q."/>
            <person name="Ai Y."/>
            <person name="Zhai J.W."/>
            <person name="Wu S.S."/>
            <person name="Zhou Z."/>
            <person name="Hsiao Y.Y."/>
            <person name="Wu W.L."/>
            <person name="Chen Y.Y."/>
            <person name="Lin Y.F."/>
            <person name="Hsu J.L."/>
            <person name="Li C.Y."/>
            <person name="Wang Z.W."/>
            <person name="Zhao X."/>
            <person name="Zhong W.Y."/>
            <person name="Ma X.K."/>
            <person name="Ma L."/>
            <person name="Huang J."/>
            <person name="Chen G.Z."/>
            <person name="Huang M.Z."/>
            <person name="Huang L."/>
            <person name="Peng D.H."/>
            <person name="Luo Y.B."/>
            <person name="Zou S.Q."/>
            <person name="Chen S.P."/>
            <person name="Lan S."/>
            <person name="Tsai W.C."/>
            <person name="Van de Peer Y."/>
            <person name="Liu Z.J."/>
        </authorList>
    </citation>
    <scope>NUCLEOTIDE SEQUENCE [LARGE SCALE GENOMIC DNA]</scope>
    <source>
        <strain evidence="2">Lor287</strain>
    </source>
</reference>
<keyword evidence="1" id="KW-1133">Transmembrane helix</keyword>
<keyword evidence="1" id="KW-0812">Transmembrane</keyword>
<name>A0AAP0B5Z9_9ASPA</name>
<sequence length="169" mass="19101">MYLLPSKLRWLCKQNAISTIKQKDILPTIPTSMKAKGHPFFCSLPARQSPAYMYTSSTVPQLSATVPHSTAPPSQFQSFSLLPASNYLLLLPASSSFRQVPLSAMLLTVSSCSNPWFFCVVFQSSSFQQTPYGITLLIFCFILFFCLLDQFCLVSFFIDQDRLFLLCFF</sequence>
<dbReference type="EMBL" id="JBBWWQ010000015">
    <property type="protein sequence ID" value="KAK8928852.1"/>
    <property type="molecule type" value="Genomic_DNA"/>
</dbReference>
<evidence type="ECO:0000256" key="1">
    <source>
        <dbReference type="SAM" id="Phobius"/>
    </source>
</evidence>